<organism evidence="2 3">
    <name type="scientific">Kibdelosporangium lantanae</name>
    <dbReference type="NCBI Taxonomy" id="1497396"/>
    <lineage>
        <taxon>Bacteria</taxon>
        <taxon>Bacillati</taxon>
        <taxon>Actinomycetota</taxon>
        <taxon>Actinomycetes</taxon>
        <taxon>Pseudonocardiales</taxon>
        <taxon>Pseudonocardiaceae</taxon>
        <taxon>Kibdelosporangium</taxon>
    </lineage>
</organism>
<comment type="caution">
    <text evidence="2">The sequence shown here is derived from an EMBL/GenBank/DDBJ whole genome shotgun (WGS) entry which is preliminary data.</text>
</comment>
<evidence type="ECO:0000256" key="1">
    <source>
        <dbReference type="SAM" id="Phobius"/>
    </source>
</evidence>
<name>A0ABW3MHM9_9PSEU</name>
<dbReference type="EMBL" id="JBHTIS010002302">
    <property type="protein sequence ID" value="MFD1049633.1"/>
    <property type="molecule type" value="Genomic_DNA"/>
</dbReference>
<accession>A0ABW3MHM9</accession>
<reference evidence="3" key="1">
    <citation type="journal article" date="2019" name="Int. J. Syst. Evol. Microbiol.">
        <title>The Global Catalogue of Microorganisms (GCM) 10K type strain sequencing project: providing services to taxonomists for standard genome sequencing and annotation.</title>
        <authorList>
            <consortium name="The Broad Institute Genomics Platform"/>
            <consortium name="The Broad Institute Genome Sequencing Center for Infectious Disease"/>
            <person name="Wu L."/>
            <person name="Ma J."/>
        </authorList>
    </citation>
    <scope>NUCLEOTIDE SEQUENCE [LARGE SCALE GENOMIC DNA]</scope>
    <source>
        <strain evidence="3">JCM 31486</strain>
    </source>
</reference>
<feature type="transmembrane region" description="Helical" evidence="1">
    <location>
        <begin position="31"/>
        <end position="56"/>
    </location>
</feature>
<dbReference type="Proteomes" id="UP001597045">
    <property type="component" value="Unassembled WGS sequence"/>
</dbReference>
<keyword evidence="1" id="KW-0472">Membrane</keyword>
<evidence type="ECO:0000313" key="2">
    <source>
        <dbReference type="EMBL" id="MFD1049633.1"/>
    </source>
</evidence>
<evidence type="ECO:0000313" key="3">
    <source>
        <dbReference type="Proteomes" id="UP001597045"/>
    </source>
</evidence>
<keyword evidence="3" id="KW-1185">Reference proteome</keyword>
<gene>
    <name evidence="2" type="ORF">ACFQ1S_30950</name>
</gene>
<keyword evidence="1" id="KW-1133">Transmembrane helix</keyword>
<sequence length="109" mass="11792">MPKLVLMPSGLDVPGTGQDYLAQLPNNVTQIYTVISLVMTVLPGVIGVFWGAPMVARELEAGTHRLVWNQTVTRTRWLATKLVLGGLVAMAVAGVIKMVMAMRHGVLPR</sequence>
<keyword evidence="1" id="KW-0812">Transmembrane</keyword>
<protein>
    <submittedName>
        <fullName evidence="2">ABC transporter permease subunit</fullName>
    </submittedName>
</protein>
<feature type="transmembrane region" description="Helical" evidence="1">
    <location>
        <begin position="77"/>
        <end position="100"/>
    </location>
</feature>
<feature type="non-terminal residue" evidence="2">
    <location>
        <position position="109"/>
    </location>
</feature>
<proteinExistence type="predicted"/>